<protein>
    <submittedName>
        <fullName evidence="3">Uncharacterized protein</fullName>
    </submittedName>
</protein>
<organism evidence="3">
    <name type="scientific">Cacopsylla melanoneura</name>
    <dbReference type="NCBI Taxonomy" id="428564"/>
    <lineage>
        <taxon>Eukaryota</taxon>
        <taxon>Metazoa</taxon>
        <taxon>Ecdysozoa</taxon>
        <taxon>Arthropoda</taxon>
        <taxon>Hexapoda</taxon>
        <taxon>Insecta</taxon>
        <taxon>Pterygota</taxon>
        <taxon>Neoptera</taxon>
        <taxon>Paraneoptera</taxon>
        <taxon>Hemiptera</taxon>
        <taxon>Sternorrhyncha</taxon>
        <taxon>Psylloidea</taxon>
        <taxon>Psyllidae</taxon>
        <taxon>Psyllinae</taxon>
        <taxon>Cacopsylla</taxon>
    </lineage>
</organism>
<evidence type="ECO:0000313" key="3">
    <source>
        <dbReference type="EMBL" id="CAG6775070.1"/>
    </source>
</evidence>
<sequence length="103" mass="12458">MKNTIKFLFVFFNIIFIVFFWKIFLIKIFFLPPPHHPSHPPPPHTPPPPPKQNTKNKKDLQNYTIWYLYKLYKIIPTYGEELYISPFLDKNHQPFMRQNGTNP</sequence>
<keyword evidence="2" id="KW-0812">Transmembrane</keyword>
<proteinExistence type="predicted"/>
<dbReference type="AlphaFoldDB" id="A0A8D9AYU8"/>
<reference evidence="3" key="1">
    <citation type="submission" date="2021-05" db="EMBL/GenBank/DDBJ databases">
        <authorList>
            <person name="Alioto T."/>
            <person name="Alioto T."/>
            <person name="Gomez Garrido J."/>
        </authorList>
    </citation>
    <scope>NUCLEOTIDE SEQUENCE</scope>
</reference>
<dbReference type="EMBL" id="HBUF01597113">
    <property type="protein sequence ID" value="CAG6775071.1"/>
    <property type="molecule type" value="Transcribed_RNA"/>
</dbReference>
<evidence type="ECO:0000256" key="1">
    <source>
        <dbReference type="SAM" id="MobiDB-lite"/>
    </source>
</evidence>
<feature type="transmembrane region" description="Helical" evidence="2">
    <location>
        <begin position="7"/>
        <end position="30"/>
    </location>
</feature>
<name>A0A8D9AYU8_9HEMI</name>
<evidence type="ECO:0000256" key="2">
    <source>
        <dbReference type="SAM" id="Phobius"/>
    </source>
</evidence>
<feature type="region of interest" description="Disordered" evidence="1">
    <location>
        <begin position="37"/>
        <end position="57"/>
    </location>
</feature>
<keyword evidence="2" id="KW-0472">Membrane</keyword>
<accession>A0A8D9AYU8</accession>
<dbReference type="EMBL" id="HBUF01597112">
    <property type="protein sequence ID" value="CAG6775070.1"/>
    <property type="molecule type" value="Transcribed_RNA"/>
</dbReference>
<feature type="compositionally biased region" description="Pro residues" evidence="1">
    <location>
        <begin position="37"/>
        <end position="51"/>
    </location>
</feature>
<keyword evidence="2" id="KW-1133">Transmembrane helix</keyword>